<organism evidence="1 2">
    <name type="scientific">Evansella vedderi</name>
    <dbReference type="NCBI Taxonomy" id="38282"/>
    <lineage>
        <taxon>Bacteria</taxon>
        <taxon>Bacillati</taxon>
        <taxon>Bacillota</taxon>
        <taxon>Bacilli</taxon>
        <taxon>Bacillales</taxon>
        <taxon>Bacillaceae</taxon>
        <taxon>Evansella</taxon>
    </lineage>
</organism>
<dbReference type="Proteomes" id="UP001230005">
    <property type="component" value="Unassembled WGS sequence"/>
</dbReference>
<sequence>MLDKKLLEELEEYIRFHTDVIVLESVKSSEYILADMSPIELEDFIEKNRQPTLKAVLFNYIDTKGASDSEIYKKAGIDRKHFSKIRSNPNYRLGKNTVIALAFALELNDDEMDKLLSSAGYSLSNSETADLIIQFHLEKKIYDLQLVNEALDYFSLKPLTGGGLK</sequence>
<name>A0ABT9ZQI1_9BACI</name>
<evidence type="ECO:0000313" key="1">
    <source>
        <dbReference type="EMBL" id="MDQ0253500.1"/>
    </source>
</evidence>
<reference evidence="1 2" key="1">
    <citation type="submission" date="2023-07" db="EMBL/GenBank/DDBJ databases">
        <title>Genomic Encyclopedia of Type Strains, Phase IV (KMG-IV): sequencing the most valuable type-strain genomes for metagenomic binning, comparative biology and taxonomic classification.</title>
        <authorList>
            <person name="Goeker M."/>
        </authorList>
    </citation>
    <scope>NUCLEOTIDE SEQUENCE [LARGE SCALE GENOMIC DNA]</scope>
    <source>
        <strain evidence="1 2">DSM 9768</strain>
    </source>
</reference>
<proteinExistence type="predicted"/>
<dbReference type="EMBL" id="JAUSUG010000002">
    <property type="protein sequence ID" value="MDQ0253500.1"/>
    <property type="molecule type" value="Genomic_DNA"/>
</dbReference>
<evidence type="ECO:0008006" key="3">
    <source>
        <dbReference type="Google" id="ProtNLM"/>
    </source>
</evidence>
<gene>
    <name evidence="1" type="ORF">J2S74_000872</name>
</gene>
<accession>A0ABT9ZQI1</accession>
<evidence type="ECO:0000313" key="2">
    <source>
        <dbReference type="Proteomes" id="UP001230005"/>
    </source>
</evidence>
<protein>
    <recommendedName>
        <fullName evidence="3">XRE family transcriptional regulator</fullName>
    </recommendedName>
</protein>
<dbReference type="RefSeq" id="WP_307322234.1">
    <property type="nucleotide sequence ID" value="NZ_JAUSUG010000002.1"/>
</dbReference>
<keyword evidence="2" id="KW-1185">Reference proteome</keyword>
<comment type="caution">
    <text evidence="1">The sequence shown here is derived from an EMBL/GenBank/DDBJ whole genome shotgun (WGS) entry which is preliminary data.</text>
</comment>